<name>A0A7G9W5I3_ALKCA</name>
<keyword evidence="1" id="KW-1133">Transmembrane helix</keyword>
<proteinExistence type="predicted"/>
<dbReference type="EMBL" id="CP058559">
    <property type="protein sequence ID" value="QNO13945.1"/>
    <property type="molecule type" value="Genomic_DNA"/>
</dbReference>
<feature type="transmembrane region" description="Helical" evidence="1">
    <location>
        <begin position="383"/>
        <end position="402"/>
    </location>
</feature>
<feature type="transmembrane region" description="Helical" evidence="1">
    <location>
        <begin position="262"/>
        <end position="281"/>
    </location>
</feature>
<dbReference type="AlphaFoldDB" id="A0A7G9W5I3"/>
<feature type="transmembrane region" description="Helical" evidence="1">
    <location>
        <begin position="522"/>
        <end position="539"/>
    </location>
</feature>
<feature type="transmembrane region" description="Helical" evidence="1">
    <location>
        <begin position="61"/>
        <end position="81"/>
    </location>
</feature>
<feature type="transmembrane region" description="Helical" evidence="1">
    <location>
        <begin position="200"/>
        <end position="219"/>
    </location>
</feature>
<feature type="transmembrane region" description="Helical" evidence="1">
    <location>
        <begin position="87"/>
        <end position="109"/>
    </location>
</feature>
<feature type="transmembrane region" description="Helical" evidence="1">
    <location>
        <begin position="434"/>
        <end position="455"/>
    </location>
</feature>
<keyword evidence="3" id="KW-1185">Reference proteome</keyword>
<accession>A0A7G9W5I3</accession>
<sequence>MKDFFILRLLDKGEYLFTKLGVNYRTLRSILNVKLIMDERRVPTVLSNDEEKEGNYFKKSLFIYALMGVFMLVFMIPSFPLFFKMSIIYGLLLFMIISSLISDFSSVLLDVNEKNILLPKPVDYKTLNMAKTIHVLIYLLTISLAISGPLIIAGTIIYGISFLGIFLVQLFSLLGFSIFTTSLLYYLILRLFDGEKLKDIINYFQIGFTLLVTLSYQFVGRAFGFIDLDIVFTPRWWTYILPPTWFSAPFVVLLDKDYSTSIIWLSILGVVVSICMLVIYLKLIAPYFDKNLAKLSDNSGKLSAKAKKRAMRKLLLSKIFLKDKNEQTFYKFTKRMIASERKFKLRLFPSLGFSVIFPLIFLFNNVGYGQSFESYLDSMKNSSTYFVLYVSLIMLISALPMISISEKYNAAWVYQVIPLNSGTPIYSGATKALVINYFSPAFMISSGLFVWVFGARILPDLLIIFFNLLLLIMFVTLVTPKDLPFSQDFKYIKDKSTKTFFYSIGFIIVSVVAHFLVRRAAFGLYIYMAISMIAIKFFWQRAFK</sequence>
<keyword evidence="1" id="KW-0472">Membrane</keyword>
<evidence type="ECO:0000313" key="3">
    <source>
        <dbReference type="Proteomes" id="UP000516160"/>
    </source>
</evidence>
<feature type="transmembrane region" description="Helical" evidence="1">
    <location>
        <begin position="345"/>
        <end position="363"/>
    </location>
</feature>
<organism evidence="2 3">
    <name type="scientific">Alkalicella caledoniensis</name>
    <dbReference type="NCBI Taxonomy" id="2731377"/>
    <lineage>
        <taxon>Bacteria</taxon>
        <taxon>Bacillati</taxon>
        <taxon>Bacillota</taxon>
        <taxon>Clostridia</taxon>
        <taxon>Eubacteriales</taxon>
        <taxon>Proteinivoracaceae</taxon>
        <taxon>Alkalicella</taxon>
    </lineage>
</organism>
<protein>
    <submittedName>
        <fullName evidence="2">ABC transporter permease</fullName>
    </submittedName>
</protein>
<reference evidence="2 3" key="1">
    <citation type="submission" date="2020-07" db="EMBL/GenBank/DDBJ databases">
        <title>Alkalicella. sp. LB2 genome.</title>
        <authorList>
            <person name="Postec A."/>
            <person name="Quemeneur M."/>
        </authorList>
    </citation>
    <scope>NUCLEOTIDE SEQUENCE [LARGE SCALE GENOMIC DNA]</scope>
    <source>
        <strain evidence="2 3">LB2</strain>
    </source>
</reference>
<keyword evidence="1" id="KW-0812">Transmembrane</keyword>
<feature type="transmembrane region" description="Helical" evidence="1">
    <location>
        <begin position="499"/>
        <end position="516"/>
    </location>
</feature>
<feature type="transmembrane region" description="Helical" evidence="1">
    <location>
        <begin position="461"/>
        <end position="478"/>
    </location>
</feature>
<dbReference type="KEGG" id="acae:HYG86_03755"/>
<gene>
    <name evidence="2" type="ORF">HYG86_03755</name>
</gene>
<dbReference type="Proteomes" id="UP000516160">
    <property type="component" value="Chromosome"/>
</dbReference>
<dbReference type="RefSeq" id="WP_213167608.1">
    <property type="nucleotide sequence ID" value="NZ_CP058559.1"/>
</dbReference>
<feature type="transmembrane region" description="Helical" evidence="1">
    <location>
        <begin position="135"/>
        <end position="160"/>
    </location>
</feature>
<feature type="transmembrane region" description="Helical" evidence="1">
    <location>
        <begin position="166"/>
        <end position="188"/>
    </location>
</feature>
<evidence type="ECO:0000313" key="2">
    <source>
        <dbReference type="EMBL" id="QNO13945.1"/>
    </source>
</evidence>
<evidence type="ECO:0000256" key="1">
    <source>
        <dbReference type="SAM" id="Phobius"/>
    </source>
</evidence>